<dbReference type="AlphaFoldDB" id="A0A176WXU1"/>
<feature type="domain" description="Tyr recombinase" evidence="6">
    <location>
        <begin position="135"/>
        <end position="306"/>
    </location>
</feature>
<dbReference type="InterPro" id="IPR013762">
    <property type="entry name" value="Integrase-like_cat_sf"/>
</dbReference>
<evidence type="ECO:0000313" key="9">
    <source>
        <dbReference type="Proteomes" id="UP000077098"/>
    </source>
</evidence>
<sequence>MQTDDFDTAKQKLDEWYIAERMRSAQNLSPSEVTLSDLFKDYLDHHAVKLRSYKSVIILLRYWEEFYKEGATIEDVRDVRKQEQFREFLEKKGLAHNSIARCMEAGRAAMRRAYKRNVVASVPFIECGHIQVENPRGRPLSIEDIGRLYSGAADHVRLFLILMLGTGARNEAICTLTWDQIDFENGLIHLNPKGRKQTSKRRPTVKLVPFVREILEPMDKKTPFVIMWRGEGVKQVMIGIRKAVKRAELDRDVTAYSCRHTVARWLRKEGVSPWETAMQLGHKVVGFTMTERYAAWSPDYLEKAAVALEKLLRLSIPLDATPIPSAR</sequence>
<comment type="similarity">
    <text evidence="1">Belongs to the 'phage' integrase family.</text>
</comment>
<dbReference type="InterPro" id="IPR050090">
    <property type="entry name" value="Tyrosine_recombinase_XerCD"/>
</dbReference>
<evidence type="ECO:0000256" key="4">
    <source>
        <dbReference type="ARBA" id="ARBA00023172"/>
    </source>
</evidence>
<dbReference type="Gene3D" id="1.10.150.130">
    <property type="match status" value="1"/>
</dbReference>
<accession>A0A176WXU1</accession>
<dbReference type="Pfam" id="PF13102">
    <property type="entry name" value="Phage_int_SAM_5"/>
    <property type="match status" value="1"/>
</dbReference>
<evidence type="ECO:0000256" key="1">
    <source>
        <dbReference type="ARBA" id="ARBA00008857"/>
    </source>
</evidence>
<feature type="domain" description="Core-binding (CB)" evidence="7">
    <location>
        <begin position="33"/>
        <end position="114"/>
    </location>
</feature>
<organism evidence="8 9">
    <name type="scientific">Agrobacterium tumefaciens</name>
    <dbReference type="NCBI Taxonomy" id="358"/>
    <lineage>
        <taxon>Bacteria</taxon>
        <taxon>Pseudomonadati</taxon>
        <taxon>Pseudomonadota</taxon>
        <taxon>Alphaproteobacteria</taxon>
        <taxon>Hyphomicrobiales</taxon>
        <taxon>Rhizobiaceae</taxon>
        <taxon>Rhizobium/Agrobacterium group</taxon>
        <taxon>Agrobacterium</taxon>
        <taxon>Agrobacterium tumefaciens complex</taxon>
    </lineage>
</organism>
<dbReference type="PANTHER" id="PTHR30349">
    <property type="entry name" value="PHAGE INTEGRASE-RELATED"/>
    <property type="match status" value="1"/>
</dbReference>
<reference evidence="8 9" key="1">
    <citation type="submission" date="2016-05" db="EMBL/GenBank/DDBJ databases">
        <authorList>
            <person name="Lavstsen T."/>
            <person name="Jespersen J.S."/>
        </authorList>
    </citation>
    <scope>NUCLEOTIDE SEQUENCE [LARGE SCALE GENOMIC DNA]</scope>
    <source>
        <strain evidence="8 9">KCJ1736</strain>
    </source>
</reference>
<dbReference type="InterPro" id="IPR002104">
    <property type="entry name" value="Integrase_catalytic"/>
</dbReference>
<dbReference type="PROSITE" id="PS51900">
    <property type="entry name" value="CB"/>
    <property type="match status" value="1"/>
</dbReference>
<evidence type="ECO:0000256" key="3">
    <source>
        <dbReference type="ARBA" id="ARBA00023125"/>
    </source>
</evidence>
<evidence type="ECO:0000256" key="2">
    <source>
        <dbReference type="ARBA" id="ARBA00022908"/>
    </source>
</evidence>
<dbReference type="Proteomes" id="UP000077098">
    <property type="component" value="Unassembled WGS sequence"/>
</dbReference>
<keyword evidence="3 5" id="KW-0238">DNA-binding</keyword>
<keyword evidence="2" id="KW-0229">DNA integration</keyword>
<dbReference type="GO" id="GO:0003677">
    <property type="term" value="F:DNA binding"/>
    <property type="evidence" value="ECO:0007669"/>
    <property type="project" value="UniProtKB-UniRule"/>
</dbReference>
<keyword evidence="4" id="KW-0233">DNA recombination</keyword>
<gene>
    <name evidence="8" type="ORF">A7J57_08565</name>
</gene>
<dbReference type="CDD" id="cd00796">
    <property type="entry name" value="INT_Rci_Hp1_C"/>
    <property type="match status" value="1"/>
</dbReference>
<proteinExistence type="inferred from homology"/>
<evidence type="ECO:0008006" key="10">
    <source>
        <dbReference type="Google" id="ProtNLM"/>
    </source>
</evidence>
<dbReference type="InterPro" id="IPR010998">
    <property type="entry name" value="Integrase_recombinase_N"/>
</dbReference>
<dbReference type="PROSITE" id="PS51898">
    <property type="entry name" value="TYR_RECOMBINASE"/>
    <property type="match status" value="1"/>
</dbReference>
<dbReference type="InterPro" id="IPR025269">
    <property type="entry name" value="SAM-like_dom"/>
</dbReference>
<dbReference type="GO" id="GO:0015074">
    <property type="term" value="P:DNA integration"/>
    <property type="evidence" value="ECO:0007669"/>
    <property type="project" value="UniProtKB-KW"/>
</dbReference>
<dbReference type="InterPro" id="IPR044068">
    <property type="entry name" value="CB"/>
</dbReference>
<comment type="caution">
    <text evidence="8">The sequence shown here is derived from an EMBL/GenBank/DDBJ whole genome shotgun (WGS) entry which is preliminary data.</text>
</comment>
<dbReference type="PANTHER" id="PTHR30349:SF41">
    <property type="entry name" value="INTEGRASE_RECOMBINASE PROTEIN MJ0367-RELATED"/>
    <property type="match status" value="1"/>
</dbReference>
<evidence type="ECO:0000259" key="6">
    <source>
        <dbReference type="PROSITE" id="PS51898"/>
    </source>
</evidence>
<dbReference type="Pfam" id="PF00589">
    <property type="entry name" value="Phage_integrase"/>
    <property type="match status" value="1"/>
</dbReference>
<name>A0A176WXU1_AGRTU</name>
<dbReference type="EMBL" id="LXPS01000039">
    <property type="protein sequence ID" value="OAE37620.1"/>
    <property type="molecule type" value="Genomic_DNA"/>
</dbReference>
<dbReference type="Gene3D" id="1.10.443.10">
    <property type="entry name" value="Intergrase catalytic core"/>
    <property type="match status" value="1"/>
</dbReference>
<protein>
    <recommendedName>
        <fullName evidence="10">Integrase</fullName>
    </recommendedName>
</protein>
<evidence type="ECO:0000259" key="7">
    <source>
        <dbReference type="PROSITE" id="PS51900"/>
    </source>
</evidence>
<dbReference type="GO" id="GO:0006310">
    <property type="term" value="P:DNA recombination"/>
    <property type="evidence" value="ECO:0007669"/>
    <property type="project" value="UniProtKB-KW"/>
</dbReference>
<evidence type="ECO:0000313" key="8">
    <source>
        <dbReference type="EMBL" id="OAE37620.1"/>
    </source>
</evidence>
<evidence type="ECO:0000256" key="5">
    <source>
        <dbReference type="PROSITE-ProRule" id="PRU01248"/>
    </source>
</evidence>
<dbReference type="SUPFAM" id="SSF56349">
    <property type="entry name" value="DNA breaking-rejoining enzymes"/>
    <property type="match status" value="1"/>
</dbReference>
<dbReference type="InterPro" id="IPR011010">
    <property type="entry name" value="DNA_brk_join_enz"/>
</dbReference>